<organism evidence="1 2">
    <name type="scientific">Clostridium sardiniense</name>
    <name type="common">Clostridium absonum</name>
    <dbReference type="NCBI Taxonomy" id="29369"/>
    <lineage>
        <taxon>Bacteria</taxon>
        <taxon>Bacillati</taxon>
        <taxon>Bacillota</taxon>
        <taxon>Clostridia</taxon>
        <taxon>Eubacteriales</taxon>
        <taxon>Clostridiaceae</taxon>
        <taxon>Clostridium</taxon>
    </lineage>
</organism>
<proteinExistence type="predicted"/>
<sequence>MYGTHGDSIIIDSYIPADGLYIIVSEKNNILKETERITIKLDKKTKEIDRTIDNFDFIASVDYMSKVVDMNKPIDKKKIIQSNNYLSFVIKKESLVNGKLTNEIIDGYYEILENPIKKYDKSKKSKELYESIEERNGKVNTQRLNIVKEWIKDNIFNLLEKEDIDKGYLKIFFNFDKFDLSEYKKESEKYIIPNLYNSNDFNIKINGYIYGLPNDNMGLNSKKPYLENKSRKTKVPYLINQDDVMIQKKIFDYLMNLASIGITNIYINDKEIKAIKNGELIDEEDFSGIYLRIQKGKEVEIIDSDTINSYNNNIKPMNFENILQGDIKNLKQSYGEINTIHEMQRLINEVFFSKFLINNYFTEAKDISINDSNLKRNLILARSALFTWFYKGNTSSLYKVINIISLSLIKDSINNAYFYKAVEQFNLRSSLIRYLKGGESMADILIDNKNKLREKIIMKDTGSIESDKEYFFAVGQLINYFMSKNKGSKKVQSLINPIINAKSDERLKEELKRLYKKYNYDIDQYSRKFNNMFAMVSSYKPEERIDDDLIIAGYLHSNLIFEKSEK</sequence>
<protein>
    <submittedName>
        <fullName evidence="1">Type I-B CRISPR-associated protein Cas8b/Csh1</fullName>
    </submittedName>
</protein>
<comment type="caution">
    <text evidence="1">The sequence shown here is derived from an EMBL/GenBank/DDBJ whole genome shotgun (WGS) entry which is preliminary data.</text>
</comment>
<evidence type="ECO:0000313" key="1">
    <source>
        <dbReference type="EMBL" id="MBY0756336.1"/>
    </source>
</evidence>
<accession>A0ABS7KZV0</accession>
<dbReference type="NCBIfam" id="TIGR02591">
    <property type="entry name" value="cas_Csh1"/>
    <property type="match status" value="1"/>
</dbReference>
<gene>
    <name evidence="1" type="primary">cas8b</name>
    <name evidence="1" type="ORF">K5V21_12845</name>
</gene>
<reference evidence="1 2" key="1">
    <citation type="journal article" date="2021" name="Cell Host Microbe">
        <title>in vivo commensal control of Clostridioides difficile virulence.</title>
        <authorList>
            <person name="Girinathan B.P."/>
            <person name="Dibenedetto N."/>
            <person name="Worley J.N."/>
            <person name="Peltier J."/>
            <person name="Arrieta-Ortiz M.L."/>
            <person name="Rupa Christinal Immanuel S."/>
            <person name="Lavin R."/>
            <person name="Delaney M.L."/>
            <person name="Cummins C."/>
            <person name="Hoffmann M."/>
            <person name="Luo Y."/>
            <person name="Gonzalez-Escalona N."/>
            <person name="Allard M."/>
            <person name="Onderdonk A.B."/>
            <person name="Gerber G.K."/>
            <person name="Sonenshein A.L."/>
            <person name="Baliga N."/>
            <person name="Dupuy B."/>
            <person name="Bry L."/>
        </authorList>
    </citation>
    <scope>NUCLEOTIDE SEQUENCE [LARGE SCALE GENOMIC DNA]</scope>
    <source>
        <strain evidence="1 2">DSM 599</strain>
    </source>
</reference>
<keyword evidence="2" id="KW-1185">Reference proteome</keyword>
<evidence type="ECO:0000313" key="2">
    <source>
        <dbReference type="Proteomes" id="UP001299068"/>
    </source>
</evidence>
<dbReference type="EMBL" id="JAIKTU010000010">
    <property type="protein sequence ID" value="MBY0756336.1"/>
    <property type="molecule type" value="Genomic_DNA"/>
</dbReference>
<dbReference type="Proteomes" id="UP001299068">
    <property type="component" value="Unassembled WGS sequence"/>
</dbReference>
<name>A0ABS7KZV0_CLOSR</name>
<dbReference type="InterPro" id="IPR013420">
    <property type="entry name" value="CRISPR-assoc_prot_Cas8b/Csh1_C"/>
</dbReference>